<protein>
    <submittedName>
        <fullName evidence="9">Uncharacterized protein</fullName>
    </submittedName>
</protein>
<comment type="subcellular location">
    <subcellularLocation>
        <location evidence="1">Membrane</location>
        <topology evidence="1">Multi-pass membrane protein</topology>
    </subcellularLocation>
</comment>
<sequence length="129" mass="14399">MAESVGIKRCEPLGLREGSVSNETVRPPPYDFVPVSGGCPPPIRPSDENVFLFYPNLLGYVRILLAFGALFAMSSEEKPWSAALLYFASALLDAFDGYLARKFNQSEKRDVSLEGASHLYVQWITILYF</sequence>
<accession>A0ABD2LMQ0</accession>
<evidence type="ECO:0000256" key="5">
    <source>
        <dbReference type="ARBA" id="ARBA00023098"/>
    </source>
</evidence>
<keyword evidence="3 8" id="KW-0812">Transmembrane</keyword>
<dbReference type="AlphaFoldDB" id="A0ABD2LMQ0"/>
<evidence type="ECO:0000256" key="4">
    <source>
        <dbReference type="ARBA" id="ARBA00022989"/>
    </source>
</evidence>
<name>A0ABD2LMQ0_9BILA</name>
<reference evidence="9 10" key="1">
    <citation type="submission" date="2024-10" db="EMBL/GenBank/DDBJ databases">
        <authorList>
            <person name="Kim D."/>
        </authorList>
    </citation>
    <scope>NUCLEOTIDE SEQUENCE [LARGE SCALE GENOMIC DNA]</scope>
    <source>
        <strain evidence="9">BH-2024</strain>
    </source>
</reference>
<evidence type="ECO:0000256" key="2">
    <source>
        <dbReference type="ARBA" id="ARBA00022679"/>
    </source>
</evidence>
<proteinExistence type="predicted"/>
<dbReference type="GO" id="GO:0006629">
    <property type="term" value="P:lipid metabolic process"/>
    <property type="evidence" value="ECO:0007669"/>
    <property type="project" value="UniProtKB-KW"/>
</dbReference>
<dbReference type="InterPro" id="IPR000462">
    <property type="entry name" value="CDP-OH_P_trans"/>
</dbReference>
<evidence type="ECO:0000313" key="10">
    <source>
        <dbReference type="Proteomes" id="UP001620626"/>
    </source>
</evidence>
<comment type="caution">
    <text evidence="9">The sequence shown here is derived from an EMBL/GenBank/DDBJ whole genome shotgun (WGS) entry which is preliminary data.</text>
</comment>
<dbReference type="PANTHER" id="PTHR15362">
    <property type="entry name" value="PHOSPHATIDYLINOSITOL SYNTHASE"/>
    <property type="match status" value="1"/>
</dbReference>
<dbReference type="EMBL" id="JBICBT010000362">
    <property type="protein sequence ID" value="KAL3115945.1"/>
    <property type="molecule type" value="Genomic_DNA"/>
</dbReference>
<keyword evidence="4 8" id="KW-1133">Transmembrane helix</keyword>
<gene>
    <name evidence="9" type="ORF">niasHT_007245</name>
</gene>
<feature type="transmembrane region" description="Helical" evidence="8">
    <location>
        <begin position="80"/>
        <end position="99"/>
    </location>
</feature>
<evidence type="ECO:0000256" key="3">
    <source>
        <dbReference type="ARBA" id="ARBA00022692"/>
    </source>
</evidence>
<dbReference type="Gene3D" id="1.20.120.1760">
    <property type="match status" value="1"/>
</dbReference>
<keyword evidence="5" id="KW-0443">Lipid metabolism</keyword>
<evidence type="ECO:0000256" key="7">
    <source>
        <dbReference type="ARBA" id="ARBA00023264"/>
    </source>
</evidence>
<keyword evidence="6 8" id="KW-0472">Membrane</keyword>
<evidence type="ECO:0000256" key="6">
    <source>
        <dbReference type="ARBA" id="ARBA00023136"/>
    </source>
</evidence>
<organism evidence="9 10">
    <name type="scientific">Heterodera trifolii</name>
    <dbReference type="NCBI Taxonomy" id="157864"/>
    <lineage>
        <taxon>Eukaryota</taxon>
        <taxon>Metazoa</taxon>
        <taxon>Ecdysozoa</taxon>
        <taxon>Nematoda</taxon>
        <taxon>Chromadorea</taxon>
        <taxon>Rhabditida</taxon>
        <taxon>Tylenchina</taxon>
        <taxon>Tylenchomorpha</taxon>
        <taxon>Tylenchoidea</taxon>
        <taxon>Heteroderidae</taxon>
        <taxon>Heteroderinae</taxon>
        <taxon>Heterodera</taxon>
    </lineage>
</organism>
<keyword evidence="7" id="KW-1208">Phospholipid metabolism</keyword>
<dbReference type="Proteomes" id="UP001620626">
    <property type="component" value="Unassembled WGS sequence"/>
</dbReference>
<evidence type="ECO:0000256" key="8">
    <source>
        <dbReference type="SAM" id="Phobius"/>
    </source>
</evidence>
<keyword evidence="10" id="KW-1185">Reference proteome</keyword>
<dbReference type="GO" id="GO:0016780">
    <property type="term" value="F:phosphotransferase activity, for other substituted phosphate groups"/>
    <property type="evidence" value="ECO:0007669"/>
    <property type="project" value="UniProtKB-ARBA"/>
</dbReference>
<dbReference type="GO" id="GO:0016020">
    <property type="term" value="C:membrane"/>
    <property type="evidence" value="ECO:0007669"/>
    <property type="project" value="UniProtKB-SubCell"/>
</dbReference>
<dbReference type="InterPro" id="IPR043130">
    <property type="entry name" value="CDP-OH_PTrfase_TM_dom"/>
</dbReference>
<evidence type="ECO:0000313" key="9">
    <source>
        <dbReference type="EMBL" id="KAL3115945.1"/>
    </source>
</evidence>
<dbReference type="Pfam" id="PF01066">
    <property type="entry name" value="CDP-OH_P_transf"/>
    <property type="match status" value="1"/>
</dbReference>
<feature type="transmembrane region" description="Helical" evidence="8">
    <location>
        <begin position="51"/>
        <end position="74"/>
    </location>
</feature>
<evidence type="ECO:0000256" key="1">
    <source>
        <dbReference type="ARBA" id="ARBA00004141"/>
    </source>
</evidence>
<keyword evidence="2" id="KW-0808">Transferase</keyword>
<dbReference type="PANTHER" id="PTHR15362:SF13">
    <property type="entry name" value="SI:CH1073-145M9.1"/>
    <property type="match status" value="1"/>
</dbReference>